<dbReference type="EMBL" id="LN679134">
    <property type="protein sequence ID" value="CEL58839.1"/>
    <property type="molecule type" value="Genomic_DNA"/>
</dbReference>
<dbReference type="Pfam" id="PF13374">
    <property type="entry name" value="TPR_10"/>
    <property type="match status" value="2"/>
</dbReference>
<dbReference type="AlphaFoldDB" id="A0A0B7FPH6"/>
<organism evidence="1 2">
    <name type="scientific">Thanatephorus cucumeris (strain AG1-IB / isolate 7/3/14)</name>
    <name type="common">Lettuce bottom rot fungus</name>
    <name type="synonym">Rhizoctonia solani</name>
    <dbReference type="NCBI Taxonomy" id="1108050"/>
    <lineage>
        <taxon>Eukaryota</taxon>
        <taxon>Fungi</taxon>
        <taxon>Dikarya</taxon>
        <taxon>Basidiomycota</taxon>
        <taxon>Agaricomycotina</taxon>
        <taxon>Agaricomycetes</taxon>
        <taxon>Cantharellales</taxon>
        <taxon>Ceratobasidiaceae</taxon>
        <taxon>Rhizoctonia</taxon>
        <taxon>Rhizoctonia solani AG-1</taxon>
    </lineage>
</organism>
<keyword evidence="2" id="KW-1185">Reference proteome</keyword>
<dbReference type="STRING" id="1108050.A0A0B7FPH6"/>
<dbReference type="InterPro" id="IPR053137">
    <property type="entry name" value="NLR-like"/>
</dbReference>
<dbReference type="PANTHER" id="PTHR46082:SF11">
    <property type="entry name" value="AAA+ ATPASE DOMAIN-CONTAINING PROTEIN-RELATED"/>
    <property type="match status" value="1"/>
</dbReference>
<proteinExistence type="predicted"/>
<dbReference type="Proteomes" id="UP000059188">
    <property type="component" value="Unassembled WGS sequence"/>
</dbReference>
<evidence type="ECO:0000313" key="2">
    <source>
        <dbReference type="Proteomes" id="UP000059188"/>
    </source>
</evidence>
<dbReference type="PANTHER" id="PTHR46082">
    <property type="entry name" value="ATP/GTP-BINDING PROTEIN-RELATED"/>
    <property type="match status" value="1"/>
</dbReference>
<dbReference type="OrthoDB" id="1658288at2759"/>
<name>A0A0B7FPH6_THACB</name>
<evidence type="ECO:0000313" key="1">
    <source>
        <dbReference type="EMBL" id="CEL58839.1"/>
    </source>
</evidence>
<dbReference type="SUPFAM" id="SSF48452">
    <property type="entry name" value="TPR-like"/>
    <property type="match status" value="2"/>
</dbReference>
<protein>
    <submittedName>
        <fullName evidence="1">Kinesin light chain 1</fullName>
    </submittedName>
</protein>
<gene>
    <name evidence="1" type="ORF">RSOLAG1IB_08868</name>
</gene>
<accession>A0A0B7FPH6</accession>
<dbReference type="Gene3D" id="1.25.40.10">
    <property type="entry name" value="Tetratricopeptide repeat domain"/>
    <property type="match status" value="2"/>
</dbReference>
<dbReference type="InterPro" id="IPR011990">
    <property type="entry name" value="TPR-like_helical_dom_sf"/>
</dbReference>
<reference evidence="1 2" key="1">
    <citation type="submission" date="2014-11" db="EMBL/GenBank/DDBJ databases">
        <authorList>
            <person name="Wibberg Daniel"/>
        </authorList>
    </citation>
    <scope>NUCLEOTIDE SEQUENCE [LARGE SCALE GENOMIC DNA]</scope>
    <source>
        <strain evidence="1">Rhizoctonia solani AG1-IB 7/3/14</strain>
    </source>
</reference>
<sequence length="627" mass="72216">MEGRALTVDEREAASALLRDLGYLALAIVHAGAYMRHVHSVGIVQYRELFLSERHATLRDSGRIYKNFDSYEKSLDTTWKMCYDLLQEPSKKMLWLMAFLDYSQIHEDLFKRAMRNFQLHEYLGVDPPTDIKPPFRSYVKEYLSIFLDSEGRWDTVRFADVMADLTSCSLVEFDQMNLAYRVHVLVQSWVCTVIPQTPKFALDCTLTLLSTSLLNFQGDTGSLVFEQQLWLHVNNILKRGYEIGVDHGNEFAYLCLRVGQYDQAIRLAKETSDACEKSFGENDPMTKMAMNDLSLICSSSGQDDDAEKMAMGVLSSCEQVLGEEHLVTLQSRECLSSIYARQGRLNEAKRLQIQVLEASKRLELMGKEHSDVLLNTTRLAQICTQLTEWDEAEELWTIILHAKKPMGDRHPDVLNAMNYLAVCYLHQGRGDEAEQLQDRIFKTAEQLSQESHPHMLRAMDVVWVNHALLGRLEEAKRIILRIMEARERLLGEEHPDTIKTMQRVAMSYYSLGEYDEAELLLTNAIHISKCKFGEDHTITQLCQSSLVNCRIMVDLRKRFKSYKTIIKFLAHTGGYMIPTILISVSVSLKAISFLYAMKFPSILSYTIIHRRMHQRHQMHQIVKVEQD</sequence>
<dbReference type="Pfam" id="PF13424">
    <property type="entry name" value="TPR_12"/>
    <property type="match status" value="2"/>
</dbReference>